<dbReference type="InterPro" id="IPR003439">
    <property type="entry name" value="ABC_transporter-like_ATP-bd"/>
</dbReference>
<evidence type="ECO:0000256" key="3">
    <source>
        <dbReference type="ARBA" id="ARBA00022475"/>
    </source>
</evidence>
<keyword evidence="4" id="KW-0997">Cell inner membrane</keyword>
<dbReference type="GO" id="GO:0005524">
    <property type="term" value="F:ATP binding"/>
    <property type="evidence" value="ECO:0007669"/>
    <property type="project" value="UniProtKB-KW"/>
</dbReference>
<evidence type="ECO:0000256" key="4">
    <source>
        <dbReference type="ARBA" id="ARBA00022519"/>
    </source>
</evidence>
<dbReference type="PROSITE" id="PS00211">
    <property type="entry name" value="ABC_TRANSPORTER_1"/>
    <property type="match status" value="1"/>
</dbReference>
<dbReference type="InterPro" id="IPR018449">
    <property type="entry name" value="NIL_domain"/>
</dbReference>
<dbReference type="EMBL" id="JAAOCA010000011">
    <property type="protein sequence ID" value="MBD1599174.1"/>
    <property type="molecule type" value="Genomic_DNA"/>
</dbReference>
<dbReference type="Gene3D" id="3.30.70.260">
    <property type="match status" value="1"/>
</dbReference>
<dbReference type="InterPro" id="IPR045865">
    <property type="entry name" value="ACT-like_dom_sf"/>
</dbReference>
<evidence type="ECO:0000313" key="11">
    <source>
        <dbReference type="EMBL" id="MBD1599174.1"/>
    </source>
</evidence>
<keyword evidence="12" id="KW-1185">Reference proteome</keyword>
<dbReference type="InterPro" id="IPR003593">
    <property type="entry name" value="AAA+_ATPase"/>
</dbReference>
<sequence length="363" mass="39253">MSQVISLRSNTVEPPPVHAPQQPVHIQVRGVGKTYLAGRKAVNALSNIDLDIHRGEIFGIIGRSGAGKSSLIRTFNRLEDVSEGQVLIDGQDIGKLSANELVRLRRGIGMIFQHFNLLASQTVLENLALPLKAAGVSRAIIEQRARELLALVGLKGKEHVYPSRLSGGQKQRVGIARALMLEPSILLCDEATSALDPETTQSILALLKEINRKLKLTIVLITHEMAVIRQVCDRVVVLERGRIVEQGPVWQIFGRPQADATRALLAPLATQLPEDLAQRLAAGNGQRAVLELTFDGQSAGEPDLSAIAHHLGRDIELLHGGIDRIQGRAQGRLLLAVRAAPARVELFLGLNGLFSAAKVVGHV</sequence>
<keyword evidence="7" id="KW-1278">Translocase</keyword>
<dbReference type="Pfam" id="PF00005">
    <property type="entry name" value="ABC_tran"/>
    <property type="match status" value="1"/>
</dbReference>
<dbReference type="InterPro" id="IPR050086">
    <property type="entry name" value="MetN_ABC_transporter-like"/>
</dbReference>
<keyword evidence="6 11" id="KW-0067">ATP-binding</keyword>
<dbReference type="RefSeq" id="WP_190420235.1">
    <property type="nucleotide sequence ID" value="NZ_JAAOCA010000011.1"/>
</dbReference>
<keyword evidence="9" id="KW-0472">Membrane</keyword>
<evidence type="ECO:0000256" key="7">
    <source>
        <dbReference type="ARBA" id="ARBA00022967"/>
    </source>
</evidence>
<dbReference type="Gene3D" id="3.40.50.300">
    <property type="entry name" value="P-loop containing nucleotide triphosphate hydrolases"/>
    <property type="match status" value="1"/>
</dbReference>
<accession>A0ABR7Z192</accession>
<evidence type="ECO:0000256" key="5">
    <source>
        <dbReference type="ARBA" id="ARBA00022741"/>
    </source>
</evidence>
<keyword evidence="5" id="KW-0547">Nucleotide-binding</keyword>
<proteinExistence type="predicted"/>
<dbReference type="SMART" id="SM00382">
    <property type="entry name" value="AAA"/>
    <property type="match status" value="1"/>
</dbReference>
<dbReference type="PANTHER" id="PTHR43166:SF30">
    <property type="entry name" value="METHIONINE IMPORT ATP-BINDING PROTEIN METN"/>
    <property type="match status" value="1"/>
</dbReference>
<dbReference type="Proteomes" id="UP000805841">
    <property type="component" value="Unassembled WGS sequence"/>
</dbReference>
<dbReference type="InterPro" id="IPR027417">
    <property type="entry name" value="P-loop_NTPase"/>
</dbReference>
<dbReference type="SUPFAM" id="SSF52540">
    <property type="entry name" value="P-loop containing nucleoside triphosphate hydrolases"/>
    <property type="match status" value="1"/>
</dbReference>
<dbReference type="PROSITE" id="PS50893">
    <property type="entry name" value="ABC_TRANSPORTER_2"/>
    <property type="match status" value="1"/>
</dbReference>
<keyword evidence="2" id="KW-0813">Transport</keyword>
<feature type="domain" description="ABC transporter" evidence="10">
    <location>
        <begin position="26"/>
        <end position="265"/>
    </location>
</feature>
<keyword evidence="3" id="KW-1003">Cell membrane</keyword>
<dbReference type="SMART" id="SM00930">
    <property type="entry name" value="NIL"/>
    <property type="match status" value="1"/>
</dbReference>
<evidence type="ECO:0000256" key="6">
    <source>
        <dbReference type="ARBA" id="ARBA00022840"/>
    </source>
</evidence>
<protein>
    <submittedName>
        <fullName evidence="11">ATP-binding cassette domain-containing protein</fullName>
    </submittedName>
</protein>
<organism evidence="11 12">
    <name type="scientific">Pseudomonas typographi</name>
    <dbReference type="NCBI Taxonomy" id="2715964"/>
    <lineage>
        <taxon>Bacteria</taxon>
        <taxon>Pseudomonadati</taxon>
        <taxon>Pseudomonadota</taxon>
        <taxon>Gammaproteobacteria</taxon>
        <taxon>Pseudomonadales</taxon>
        <taxon>Pseudomonadaceae</taxon>
        <taxon>Pseudomonas</taxon>
    </lineage>
</organism>
<evidence type="ECO:0000256" key="1">
    <source>
        <dbReference type="ARBA" id="ARBA00004417"/>
    </source>
</evidence>
<dbReference type="InterPro" id="IPR041701">
    <property type="entry name" value="MetN_ABC"/>
</dbReference>
<dbReference type="InterPro" id="IPR017871">
    <property type="entry name" value="ABC_transporter-like_CS"/>
</dbReference>
<evidence type="ECO:0000256" key="9">
    <source>
        <dbReference type="ARBA" id="ARBA00023136"/>
    </source>
</evidence>
<reference evidence="11 12" key="1">
    <citation type="journal article" date="2020" name="Insects">
        <title>Bacteria Belonging to Pseudomonas typographi sp. nov. from the Bark Beetle Ips typographus Have Genomic Potential to Aid in the Host Ecology.</title>
        <authorList>
            <person name="Peral-Aranega E."/>
            <person name="Saati-Santamaria Z."/>
            <person name="Kolarik M."/>
            <person name="Rivas R."/>
            <person name="Garcia-Fraile P."/>
        </authorList>
    </citation>
    <scope>NUCLEOTIDE SEQUENCE [LARGE SCALE GENOMIC DNA]</scope>
    <source>
        <strain evidence="11 12">CA3A</strain>
    </source>
</reference>
<evidence type="ECO:0000259" key="10">
    <source>
        <dbReference type="PROSITE" id="PS50893"/>
    </source>
</evidence>
<dbReference type="PANTHER" id="PTHR43166">
    <property type="entry name" value="AMINO ACID IMPORT ATP-BINDING PROTEIN"/>
    <property type="match status" value="1"/>
</dbReference>
<comment type="caution">
    <text evidence="11">The sequence shown here is derived from an EMBL/GenBank/DDBJ whole genome shotgun (WGS) entry which is preliminary data.</text>
</comment>
<evidence type="ECO:0000256" key="2">
    <source>
        <dbReference type="ARBA" id="ARBA00022448"/>
    </source>
</evidence>
<evidence type="ECO:0000256" key="8">
    <source>
        <dbReference type="ARBA" id="ARBA00022970"/>
    </source>
</evidence>
<name>A0ABR7Z192_9PSED</name>
<dbReference type="Pfam" id="PF09383">
    <property type="entry name" value="NIL"/>
    <property type="match status" value="1"/>
</dbReference>
<evidence type="ECO:0000313" key="12">
    <source>
        <dbReference type="Proteomes" id="UP000805841"/>
    </source>
</evidence>
<keyword evidence="8" id="KW-0029">Amino-acid transport</keyword>
<dbReference type="CDD" id="cd03258">
    <property type="entry name" value="ABC_MetN_methionine_transporter"/>
    <property type="match status" value="1"/>
</dbReference>
<comment type="subcellular location">
    <subcellularLocation>
        <location evidence="1">Cell inner membrane</location>
        <topology evidence="1">Peripheral membrane protein</topology>
    </subcellularLocation>
</comment>
<dbReference type="SUPFAM" id="SSF55021">
    <property type="entry name" value="ACT-like"/>
    <property type="match status" value="1"/>
</dbReference>
<gene>
    <name evidence="11" type="ORF">HAQ05_10715</name>
</gene>